<name>A0A7S1PET9_9EUKA</name>
<evidence type="ECO:0000313" key="2">
    <source>
        <dbReference type="EMBL" id="CAD9079154.1"/>
    </source>
</evidence>
<organism evidence="2">
    <name type="scientific">Percolomonas cosmopolitus</name>
    <dbReference type="NCBI Taxonomy" id="63605"/>
    <lineage>
        <taxon>Eukaryota</taxon>
        <taxon>Discoba</taxon>
        <taxon>Heterolobosea</taxon>
        <taxon>Tetramitia</taxon>
        <taxon>Eutetramitia</taxon>
        <taxon>Percolomonadidae</taxon>
        <taxon>Percolomonas</taxon>
    </lineage>
</organism>
<sequence>MPHFAHNNQGVQHMRQKNFALAEKYFRMALRHEPSYLLPKLNLAFLHYTKYQCSMDQADVRRVELHALEVLAQHPNEHRIWILLAVAHMHMGKYTQAISDCKAALRLTHQHTPPCSSAQHRADTPLLLLIARIKYQMGHTQHALKILNSLPTNHQHYPHALFLKADIMRRSAETLSQSSFHSCCCAYSECMQMVANSSSALDRHLFQRCIDALVAIHVNHDPRSALRIASLESASMSHMAHIVLSLVSPPISSSQTSPTATKASLDLSHLLLSLSNTSPTPFSHSVSQITHANISFINFLNGQQSSSLHNLFKHLGVSSEVLQHPPHNALTTLSTLLHPLENESLIRLLWLLCVENDSPHTGLVFMNLIEHSPSPSTLFWVRMAQCETGSHAGLIDFSNWLFEINHADGFPLLLKVIAFLRSALPFSPQQAEFIKSSLEHLQILYPSLRIVNHEQCILALKTRDYSMIDHLLQTVDFSDSPTLTYLHSLLLYHKKNLLSMRQALSNLKKVDFLNNFRAHYLHLKILINVAQHQEFLSSFSQLKPITIEQRIKQEKIAFLFSLSNLHLRAAGQHLKTLQTLVKDQYMKWCTIYSIPRHCSKIEHLRSSLAYLEVKYYAMKHDWANLEKSLGAVTHKSQLDLFPYEVKLSSARGSIVPFLRSKASVITEFEEQREHHPQNIWIQIMLSLMEGGMQQQAKSLSFLGASVRFPRLDLLFDALKLAFVTHDSETLSALLKKINIDQLFSTREERNSYFVLTQIFRASSLLHEISSSLKLHVPEDTLTELSTRYKEIRSIMRNHLFPNLTECLASLGTISLEELLSDWVEIGQRLRLLLGSQMKSSVTWMEIYYDLGSERDRFAHIRLRVDKENLSLEDCLSALTTHFSDSETWKGVVFSDTLFHTISQLVSNGASIDDLPQSLPLSILFRMKSIDSRSMTALSTEVLCAGTSLYAAHYSWLQHLWHQADDSSIWNMLQLEADTQRMAERHDILSLNHSVPKCSSRSEFNSFIASATCALIKGNTVEEFEDAWQSWSSKSLYYSQQLILIYLQALSAETPVQIHDSKNSETVPGLMTNVPDFLQWIDENVATSLPSRCVEYHFSSSVSHSHAFHTSWRWNSDEIFSFLHDFDKTLKQLAFIFSSTGSADQSRVRLFAHWMQQLILCFHDENENDRWTKVLQFWYEVRMRNDDISRRYERLVQRSNSFAKDCFQDMSQILYFLSEKKIPSDRVCEVCVRGMLRLLPAGNIHNAYQRIFEPSRTSLSTWKETQDGILTYLLKVPDFCQQHIPLSNHRVWYQIRQMASTPPLQCFASVAVLLSAVLDLLIYSQDIDDDRSLQLVWNLIGQSKAETAHRVSDIAYMLWALTSSERTYYFSVTPFVRHPSSHTVPRPSIVTCCMSSLHDFMFSIGLLCDHFLEGSDDGTTRIQITNALLLRTQILDTLLKKKIIEWHNLLPRHSRYLARLMQVLHSGLIEIDSMLFSTFFSCPIEQHPQLLLEVAMTFRLKELHRFLWDHTKKLDATVMDAIIVFHQCSSNLSDQEYFTSSTEFNAQGEGKNELLRLLVPLFRSYLNAEVDFRETHQGLILHCSAHSRDGSPPFQYCYHQELSGESHLTSLRLVEELTLGQDVVQPCIPLALYLCLGSSVFALRPSGTSLLNVLSISRSMQPSHSQSTSILPWIESESSFLSLMSWQSRQIVGSPQDKKYQMITHHIFDNALYSRIKRLVVQYTQWRVIGWILGLKPRSASNTFLSIVGGGIYHTELYAGIEYAHHSNHLHDGIHSLMDSFPYLSEVYEEVLTRSFDVFLSQLDNVVHLMQSLRMERSSRGQKAEKTFFSNTEYDNLTNESYFPEIVAMGEQPEAHDRLRDDEFLNSMLRHHARLASLQRQEQQNVPPQEDMLDKSTHTKEEPIESNTPSLEMILHFVEKRIQELKATKTVKELII</sequence>
<dbReference type="Gene3D" id="1.25.40.10">
    <property type="entry name" value="Tetratricopeptide repeat domain"/>
    <property type="match status" value="1"/>
</dbReference>
<feature type="compositionally biased region" description="Basic and acidic residues" evidence="1">
    <location>
        <begin position="1891"/>
        <end position="1902"/>
    </location>
</feature>
<feature type="compositionally biased region" description="Polar residues" evidence="1">
    <location>
        <begin position="1877"/>
        <end position="1886"/>
    </location>
</feature>
<dbReference type="SUPFAM" id="SSF48452">
    <property type="entry name" value="TPR-like"/>
    <property type="match status" value="1"/>
</dbReference>
<protein>
    <submittedName>
        <fullName evidence="2">Uncharacterized protein</fullName>
    </submittedName>
</protein>
<gene>
    <name evidence="2" type="ORF">PCOS0759_LOCUS2386</name>
</gene>
<dbReference type="InterPro" id="IPR011990">
    <property type="entry name" value="TPR-like_helical_dom_sf"/>
</dbReference>
<dbReference type="SMART" id="SM00028">
    <property type="entry name" value="TPR"/>
    <property type="match status" value="2"/>
</dbReference>
<dbReference type="InterPro" id="IPR019734">
    <property type="entry name" value="TPR_rpt"/>
</dbReference>
<accession>A0A7S1PET9</accession>
<evidence type="ECO:0000256" key="1">
    <source>
        <dbReference type="SAM" id="MobiDB-lite"/>
    </source>
</evidence>
<proteinExistence type="predicted"/>
<feature type="region of interest" description="Disordered" evidence="1">
    <location>
        <begin position="1876"/>
        <end position="1907"/>
    </location>
</feature>
<reference evidence="2" key="1">
    <citation type="submission" date="2021-01" db="EMBL/GenBank/DDBJ databases">
        <authorList>
            <person name="Corre E."/>
            <person name="Pelletier E."/>
            <person name="Niang G."/>
            <person name="Scheremetjew M."/>
            <person name="Finn R."/>
            <person name="Kale V."/>
            <person name="Holt S."/>
            <person name="Cochrane G."/>
            <person name="Meng A."/>
            <person name="Brown T."/>
            <person name="Cohen L."/>
        </authorList>
    </citation>
    <scope>NUCLEOTIDE SEQUENCE</scope>
    <source>
        <strain evidence="2">WS</strain>
    </source>
</reference>
<dbReference type="EMBL" id="HBGD01002879">
    <property type="protein sequence ID" value="CAD9079154.1"/>
    <property type="molecule type" value="Transcribed_RNA"/>
</dbReference>